<proteinExistence type="inferred from homology"/>
<evidence type="ECO:0000259" key="2">
    <source>
        <dbReference type="Pfam" id="PF03972"/>
    </source>
</evidence>
<dbReference type="InterPro" id="IPR036148">
    <property type="entry name" value="MmgE/PrpD_sf"/>
</dbReference>
<evidence type="ECO:0000313" key="5">
    <source>
        <dbReference type="Proteomes" id="UP000626210"/>
    </source>
</evidence>
<dbReference type="InterPro" id="IPR042188">
    <property type="entry name" value="MmgE/PrpD_sf_2"/>
</dbReference>
<evidence type="ECO:0000313" key="4">
    <source>
        <dbReference type="EMBL" id="GHC85141.1"/>
    </source>
</evidence>
<dbReference type="PANTHER" id="PTHR16943:SF8">
    <property type="entry name" value="2-METHYLCITRATE DEHYDRATASE"/>
    <property type="match status" value="1"/>
</dbReference>
<dbReference type="InterPro" id="IPR045337">
    <property type="entry name" value="MmgE_PrpD_C"/>
</dbReference>
<dbReference type="InterPro" id="IPR005656">
    <property type="entry name" value="MmgE_PrpD"/>
</dbReference>
<dbReference type="EMBL" id="BMYK01000008">
    <property type="protein sequence ID" value="GHC85141.1"/>
    <property type="molecule type" value="Genomic_DNA"/>
</dbReference>
<reference evidence="5" key="1">
    <citation type="journal article" date="2019" name="Int. J. Syst. Evol. Microbiol.">
        <title>The Global Catalogue of Microorganisms (GCM) 10K type strain sequencing project: providing services to taxonomists for standard genome sequencing and annotation.</title>
        <authorList>
            <consortium name="The Broad Institute Genomics Platform"/>
            <consortium name="The Broad Institute Genome Sequencing Center for Infectious Disease"/>
            <person name="Wu L."/>
            <person name="Ma J."/>
        </authorList>
    </citation>
    <scope>NUCLEOTIDE SEQUENCE [LARGE SCALE GENOMIC DNA]</scope>
    <source>
        <strain evidence="5">KCTC 23314</strain>
    </source>
</reference>
<dbReference type="InterPro" id="IPR045336">
    <property type="entry name" value="MmgE_PrpD_N"/>
</dbReference>
<dbReference type="PANTHER" id="PTHR16943">
    <property type="entry name" value="2-METHYLCITRATE DEHYDRATASE-RELATED"/>
    <property type="match status" value="1"/>
</dbReference>
<gene>
    <name evidence="4" type="ORF">GCM10007320_29870</name>
</gene>
<dbReference type="Pfam" id="PF19305">
    <property type="entry name" value="MmgE_PrpD_C"/>
    <property type="match status" value="1"/>
</dbReference>
<evidence type="ECO:0000259" key="3">
    <source>
        <dbReference type="Pfam" id="PF19305"/>
    </source>
</evidence>
<feature type="domain" description="MmgE/PrpD N-terminal" evidence="2">
    <location>
        <begin position="21"/>
        <end position="259"/>
    </location>
</feature>
<dbReference type="Gene3D" id="3.30.1330.120">
    <property type="entry name" value="2-methylcitrate dehydratase PrpD"/>
    <property type="match status" value="1"/>
</dbReference>
<dbReference type="Pfam" id="PF03972">
    <property type="entry name" value="MmgE_PrpD_N"/>
    <property type="match status" value="1"/>
</dbReference>
<sequence>MTLSEQREKGMGSTMHATEVFGAWVTTFQRERLHADVLHHAKRAVIDWYAALFPGLAADPVPQLQALLADELGQGRARRFDGQALPARSAALLHGTAAHAAEVDDSFRDAMYHPGAATVAAALAAAQERGASGLDFLRGVVLGYEVSTRIGVVLGRPHYRHWHSTGTVGTFGAAAAAAGLFALHGAPFAHALATAATFAAGLQQAFRTDSMSKPLHAGRAAEGGLLAAQLAAQGVTGARDVLDGEVGLGRAMSDGPDWAQVGATLGRDFHITRLTFKNHIGCGHTFAAIDATLELARRHGLRPDEVARVHVATYGPALDIACHTQPQTENEARFSLPFVVATALVHGSVRLSAYTPERLADPRLRDMLGRVSAAVDPAIDAGFPGRRAARVEIETRDGRRLSWLQPDRKGDPELPLSDAELQDKLLELASPVIGAARARALLAGIHALEAAPDLRALVA</sequence>
<dbReference type="SUPFAM" id="SSF103378">
    <property type="entry name" value="2-methylcitrate dehydratase PrpD"/>
    <property type="match status" value="1"/>
</dbReference>
<evidence type="ECO:0000256" key="1">
    <source>
        <dbReference type="ARBA" id="ARBA00006174"/>
    </source>
</evidence>
<feature type="domain" description="MmgE/PrpD C-terminal" evidence="3">
    <location>
        <begin position="282"/>
        <end position="442"/>
    </location>
</feature>
<protein>
    <recommendedName>
        <fullName evidence="6">2-methylcitrate dehydratase PrpD</fullName>
    </recommendedName>
</protein>
<accession>A0ABQ3G2Z5</accession>
<dbReference type="Proteomes" id="UP000626210">
    <property type="component" value="Unassembled WGS sequence"/>
</dbReference>
<dbReference type="InterPro" id="IPR042183">
    <property type="entry name" value="MmgE/PrpD_sf_1"/>
</dbReference>
<organism evidence="4 5">
    <name type="scientific">Pseudorhodoferax aquiterrae</name>
    <dbReference type="NCBI Taxonomy" id="747304"/>
    <lineage>
        <taxon>Bacteria</taxon>
        <taxon>Pseudomonadati</taxon>
        <taxon>Pseudomonadota</taxon>
        <taxon>Betaproteobacteria</taxon>
        <taxon>Burkholderiales</taxon>
        <taxon>Comamonadaceae</taxon>
    </lineage>
</organism>
<comment type="caution">
    <text evidence="4">The sequence shown here is derived from an EMBL/GenBank/DDBJ whole genome shotgun (WGS) entry which is preliminary data.</text>
</comment>
<comment type="similarity">
    <text evidence="1">Belongs to the PrpD family.</text>
</comment>
<evidence type="ECO:0008006" key="6">
    <source>
        <dbReference type="Google" id="ProtNLM"/>
    </source>
</evidence>
<name>A0ABQ3G2Z5_9BURK</name>
<keyword evidence="5" id="KW-1185">Reference proteome</keyword>
<dbReference type="Gene3D" id="1.10.4100.10">
    <property type="entry name" value="2-methylcitrate dehydratase PrpD"/>
    <property type="match status" value="1"/>
</dbReference>